<comment type="cofactor">
    <cofactor evidence="7">
        <name>Zn(2+)</name>
        <dbReference type="ChEBI" id="CHEBI:29105"/>
    </cofactor>
    <text evidence="7">Binds 1 zinc ion per subunit.</text>
</comment>
<evidence type="ECO:0000313" key="9">
    <source>
        <dbReference type="Proteomes" id="UP000271256"/>
    </source>
</evidence>
<accession>A0A494WUR2</accession>
<evidence type="ECO:0000256" key="2">
    <source>
        <dbReference type="ARBA" id="ARBA00022491"/>
    </source>
</evidence>
<name>A0A494WUR2_9FIRM</name>
<dbReference type="Pfam" id="PF01475">
    <property type="entry name" value="FUR"/>
    <property type="match status" value="1"/>
</dbReference>
<dbReference type="SUPFAM" id="SSF46785">
    <property type="entry name" value="Winged helix' DNA-binding domain"/>
    <property type="match status" value="1"/>
</dbReference>
<feature type="binding site" evidence="7">
    <location>
        <position position="161"/>
    </location>
    <ligand>
        <name>Zn(2+)</name>
        <dbReference type="ChEBI" id="CHEBI:29105"/>
    </ligand>
</feature>
<dbReference type="InterPro" id="IPR036388">
    <property type="entry name" value="WH-like_DNA-bd_sf"/>
</dbReference>
<sequence>MYPFKITYDQKPRTAVLKRKEVGSLEKGTAAKIERLKKNGLRLTVQREVILNALIAKSNEHPSAEDLFEEARQKCPGIGRATVYRTLRLFHRLGLVRRLQLMDGSFRYEINGDPHAHFICLGCGLVFELEASPVVELSPSQRQDFQIIGASLKLFGFCSQCHAQGQKVPSFDPPGAQVVAEQGMNKGISGG</sequence>
<reference evidence="8 9" key="1">
    <citation type="submission" date="2018-10" db="EMBL/GenBank/DDBJ databases">
        <authorList>
            <person name="Grouzdev D.S."/>
            <person name="Krutkina M.S."/>
            <person name="Tourova T.P."/>
            <person name="Nazina T.N."/>
        </authorList>
    </citation>
    <scope>NUCLEOTIDE SEQUENCE [LARGE SCALE GENOMIC DNA]</scope>
    <source>
        <strain evidence="8 9">435</strain>
    </source>
</reference>
<evidence type="ECO:0000256" key="5">
    <source>
        <dbReference type="ARBA" id="ARBA00023125"/>
    </source>
</evidence>
<dbReference type="AlphaFoldDB" id="A0A494WUR2"/>
<dbReference type="EMBL" id="RBWE01000001">
    <property type="protein sequence ID" value="RKO66613.1"/>
    <property type="molecule type" value="Genomic_DNA"/>
</dbReference>
<keyword evidence="4" id="KW-0805">Transcription regulation</keyword>
<dbReference type="GO" id="GO:0003700">
    <property type="term" value="F:DNA-binding transcription factor activity"/>
    <property type="evidence" value="ECO:0007669"/>
    <property type="project" value="InterPro"/>
</dbReference>
<dbReference type="Proteomes" id="UP000271256">
    <property type="component" value="Unassembled WGS sequence"/>
</dbReference>
<keyword evidence="9" id="KW-1185">Reference proteome</keyword>
<comment type="similarity">
    <text evidence="1">Belongs to the Fur family.</text>
</comment>
<proteinExistence type="inferred from homology"/>
<dbReference type="GO" id="GO:0045892">
    <property type="term" value="P:negative regulation of DNA-templated transcription"/>
    <property type="evidence" value="ECO:0007669"/>
    <property type="project" value="TreeGrafter"/>
</dbReference>
<evidence type="ECO:0000256" key="1">
    <source>
        <dbReference type="ARBA" id="ARBA00007957"/>
    </source>
</evidence>
<dbReference type="GO" id="GO:1900376">
    <property type="term" value="P:regulation of secondary metabolite biosynthetic process"/>
    <property type="evidence" value="ECO:0007669"/>
    <property type="project" value="TreeGrafter"/>
</dbReference>
<feature type="binding site" evidence="7">
    <location>
        <position position="123"/>
    </location>
    <ligand>
        <name>Zn(2+)</name>
        <dbReference type="ChEBI" id="CHEBI:29105"/>
    </ligand>
</feature>
<dbReference type="InterPro" id="IPR036390">
    <property type="entry name" value="WH_DNA-bd_sf"/>
</dbReference>
<feature type="binding site" evidence="7">
    <location>
        <position position="158"/>
    </location>
    <ligand>
        <name>Zn(2+)</name>
        <dbReference type="ChEBI" id="CHEBI:29105"/>
    </ligand>
</feature>
<dbReference type="Gene3D" id="3.30.1490.190">
    <property type="match status" value="1"/>
</dbReference>
<keyword evidence="6" id="KW-0804">Transcription</keyword>
<evidence type="ECO:0000256" key="3">
    <source>
        <dbReference type="ARBA" id="ARBA00022833"/>
    </source>
</evidence>
<keyword evidence="3 7" id="KW-0862">Zinc</keyword>
<feature type="binding site" evidence="7">
    <location>
        <position position="120"/>
    </location>
    <ligand>
        <name>Zn(2+)</name>
        <dbReference type="ChEBI" id="CHEBI:29105"/>
    </ligand>
</feature>
<protein>
    <submittedName>
        <fullName evidence="8">Transcriptional repressor</fullName>
    </submittedName>
</protein>
<dbReference type="GO" id="GO:0000976">
    <property type="term" value="F:transcription cis-regulatory region binding"/>
    <property type="evidence" value="ECO:0007669"/>
    <property type="project" value="TreeGrafter"/>
</dbReference>
<keyword evidence="5" id="KW-0238">DNA-binding</keyword>
<evidence type="ECO:0000256" key="7">
    <source>
        <dbReference type="PIRSR" id="PIRSR602481-1"/>
    </source>
</evidence>
<organism evidence="8 9">
    <name type="scientific">Desulfofundulus salinus</name>
    <dbReference type="NCBI Taxonomy" id="2419843"/>
    <lineage>
        <taxon>Bacteria</taxon>
        <taxon>Bacillati</taxon>
        <taxon>Bacillota</taxon>
        <taxon>Clostridia</taxon>
        <taxon>Eubacteriales</taxon>
        <taxon>Peptococcaceae</taxon>
        <taxon>Desulfofundulus</taxon>
    </lineage>
</organism>
<dbReference type="InterPro" id="IPR043135">
    <property type="entry name" value="Fur_C"/>
</dbReference>
<dbReference type="CDD" id="cd07153">
    <property type="entry name" value="Fur_like"/>
    <property type="match status" value="1"/>
</dbReference>
<comment type="caution">
    <text evidence="8">The sequence shown here is derived from an EMBL/GenBank/DDBJ whole genome shotgun (WGS) entry which is preliminary data.</text>
</comment>
<dbReference type="InterPro" id="IPR002481">
    <property type="entry name" value="FUR"/>
</dbReference>
<dbReference type="GO" id="GO:0008270">
    <property type="term" value="F:zinc ion binding"/>
    <property type="evidence" value="ECO:0007669"/>
    <property type="project" value="TreeGrafter"/>
</dbReference>
<keyword evidence="2" id="KW-0678">Repressor</keyword>
<evidence type="ECO:0000256" key="6">
    <source>
        <dbReference type="ARBA" id="ARBA00023163"/>
    </source>
</evidence>
<dbReference type="PANTHER" id="PTHR33202">
    <property type="entry name" value="ZINC UPTAKE REGULATION PROTEIN"/>
    <property type="match status" value="1"/>
</dbReference>
<keyword evidence="7" id="KW-0479">Metal-binding</keyword>
<dbReference type="OrthoDB" id="8659436at2"/>
<gene>
    <name evidence="8" type="ORF">D7024_06410</name>
</gene>
<evidence type="ECO:0000256" key="4">
    <source>
        <dbReference type="ARBA" id="ARBA00023015"/>
    </source>
</evidence>
<evidence type="ECO:0000313" key="8">
    <source>
        <dbReference type="EMBL" id="RKO66613.1"/>
    </source>
</evidence>
<dbReference type="PANTHER" id="PTHR33202:SF7">
    <property type="entry name" value="FERRIC UPTAKE REGULATION PROTEIN"/>
    <property type="match status" value="1"/>
</dbReference>
<dbReference type="Gene3D" id="1.10.10.10">
    <property type="entry name" value="Winged helix-like DNA-binding domain superfamily/Winged helix DNA-binding domain"/>
    <property type="match status" value="1"/>
</dbReference>